<dbReference type="GO" id="GO:0043565">
    <property type="term" value="F:sequence-specific DNA binding"/>
    <property type="evidence" value="ECO:0007669"/>
    <property type="project" value="TreeGrafter"/>
</dbReference>
<organism evidence="6 7">
    <name type="scientific">Frateuria aurantia (strain ATCC 33424 / DSM 6220 / KCTC 2777 / LMG 1558 / NBRC 3245 / NCIMB 13370)</name>
    <name type="common">Acetobacter aurantius</name>
    <dbReference type="NCBI Taxonomy" id="767434"/>
    <lineage>
        <taxon>Bacteria</taxon>
        <taxon>Pseudomonadati</taxon>
        <taxon>Pseudomonadota</taxon>
        <taxon>Gammaproteobacteria</taxon>
        <taxon>Lysobacterales</taxon>
        <taxon>Rhodanobacteraceae</taxon>
        <taxon>Frateuria</taxon>
    </lineage>
</organism>
<accession>H8L0G4</accession>
<keyword evidence="2" id="KW-0805">Transcription regulation</keyword>
<sequence length="304" mass="33554">MTTKLPDFEGLALFAKVAEAHSYAGAARELGLSVATVSRAVTRLEQRLGGRVFNRSSRQLALTALGESLLEPATRVYRQAEAAEAGAREQSALPRGAIRLAVPMSFGVRWLAPLLPEFLRRYPQISVDLHLSDAVVDLVAEGLDAALRIAVLPDSSLAARKLCDVTRFTVAAPAYLERHGIPLHPQDLDPRHCLGYAYRARSDAWRFRRGEEEVVIRPQGPLRATNAEALLPWLLAGEAVAELPEFMAGTYLHDGRLQAILRDWDQGSGALYFVTPTLRQRPAKIEVLGAYLYEQLSAPGWRWP</sequence>
<dbReference type="Pfam" id="PF03466">
    <property type="entry name" value="LysR_substrate"/>
    <property type="match status" value="1"/>
</dbReference>
<dbReference type="Gene3D" id="1.10.10.10">
    <property type="entry name" value="Winged helix-like DNA-binding domain superfamily/Winged helix DNA-binding domain"/>
    <property type="match status" value="1"/>
</dbReference>
<dbReference type="HOGENOM" id="CLU_039613_16_2_6"/>
<comment type="similarity">
    <text evidence="1">Belongs to the LysR transcriptional regulatory family.</text>
</comment>
<evidence type="ECO:0000256" key="4">
    <source>
        <dbReference type="ARBA" id="ARBA00023163"/>
    </source>
</evidence>
<dbReference type="PANTHER" id="PTHR30537">
    <property type="entry name" value="HTH-TYPE TRANSCRIPTIONAL REGULATOR"/>
    <property type="match status" value="1"/>
</dbReference>
<proteinExistence type="inferred from homology"/>
<dbReference type="PROSITE" id="PS50931">
    <property type="entry name" value="HTH_LYSR"/>
    <property type="match status" value="1"/>
</dbReference>
<dbReference type="OrthoDB" id="9810065at2"/>
<dbReference type="InterPro" id="IPR000847">
    <property type="entry name" value="LysR_HTH_N"/>
</dbReference>
<evidence type="ECO:0000256" key="3">
    <source>
        <dbReference type="ARBA" id="ARBA00023125"/>
    </source>
</evidence>
<feature type="domain" description="HTH lysR-type" evidence="5">
    <location>
        <begin position="6"/>
        <end position="63"/>
    </location>
</feature>
<dbReference type="RefSeq" id="WP_014404461.1">
    <property type="nucleotide sequence ID" value="NC_017033.1"/>
</dbReference>
<dbReference type="AlphaFoldDB" id="H8L0G4"/>
<dbReference type="InterPro" id="IPR058163">
    <property type="entry name" value="LysR-type_TF_proteobact-type"/>
</dbReference>
<protein>
    <submittedName>
        <fullName evidence="6">Transcriptional regulator</fullName>
    </submittedName>
</protein>
<dbReference type="GO" id="GO:0003700">
    <property type="term" value="F:DNA-binding transcription factor activity"/>
    <property type="evidence" value="ECO:0007669"/>
    <property type="project" value="InterPro"/>
</dbReference>
<name>H8L0G4_FRAAD</name>
<dbReference type="InterPro" id="IPR036388">
    <property type="entry name" value="WH-like_DNA-bd_sf"/>
</dbReference>
<dbReference type="CDD" id="cd08422">
    <property type="entry name" value="PBP2_CrgA_like"/>
    <property type="match status" value="1"/>
</dbReference>
<dbReference type="InterPro" id="IPR005119">
    <property type="entry name" value="LysR_subst-bd"/>
</dbReference>
<evidence type="ECO:0000256" key="1">
    <source>
        <dbReference type="ARBA" id="ARBA00009437"/>
    </source>
</evidence>
<gene>
    <name evidence="6" type="ordered locus">Fraau_3134</name>
</gene>
<dbReference type="SUPFAM" id="SSF46785">
    <property type="entry name" value="Winged helix' DNA-binding domain"/>
    <property type="match status" value="1"/>
</dbReference>
<reference evidence="6" key="1">
    <citation type="submission" date="2012-02" db="EMBL/GenBank/DDBJ databases">
        <title>The complete genome of Frateuria aurantia DSM 6220.</title>
        <authorList>
            <consortium name="US DOE Joint Genome Institute (JGI-PGF)"/>
            <person name="Lucas S."/>
            <person name="Copeland A."/>
            <person name="Lapidus A."/>
            <person name="Glavina del Rio T."/>
            <person name="Dalin E."/>
            <person name="Tice H."/>
            <person name="Bruce D."/>
            <person name="Goodwin L."/>
            <person name="Pitluck S."/>
            <person name="Peters L."/>
            <person name="Ovchinnikova G."/>
            <person name="Teshima H."/>
            <person name="Kyrpides N."/>
            <person name="Mavromatis K."/>
            <person name="Ivanova N."/>
            <person name="Brettin T."/>
            <person name="Detter J.C."/>
            <person name="Han C."/>
            <person name="Larimer F."/>
            <person name="Land M."/>
            <person name="Hauser L."/>
            <person name="Markowitz V."/>
            <person name="Cheng J.-F."/>
            <person name="Hugenholtz P."/>
            <person name="Woyke T."/>
            <person name="Wu D."/>
            <person name="Brambilla E."/>
            <person name="Klenk H.-P."/>
            <person name="Eisen J.A."/>
        </authorList>
    </citation>
    <scope>NUCLEOTIDE SEQUENCE</scope>
    <source>
        <strain evidence="6">DSM 6220</strain>
    </source>
</reference>
<dbReference type="InterPro" id="IPR036390">
    <property type="entry name" value="WH_DNA-bd_sf"/>
</dbReference>
<dbReference type="SUPFAM" id="SSF53850">
    <property type="entry name" value="Periplasmic binding protein-like II"/>
    <property type="match status" value="1"/>
</dbReference>
<dbReference type="Proteomes" id="UP000005234">
    <property type="component" value="Chromosome"/>
</dbReference>
<keyword evidence="4" id="KW-0804">Transcription</keyword>
<keyword evidence="3" id="KW-0238">DNA-binding</keyword>
<evidence type="ECO:0000256" key="2">
    <source>
        <dbReference type="ARBA" id="ARBA00023015"/>
    </source>
</evidence>
<dbReference type="PANTHER" id="PTHR30537:SF5">
    <property type="entry name" value="HTH-TYPE TRANSCRIPTIONAL ACTIVATOR TTDR-RELATED"/>
    <property type="match status" value="1"/>
</dbReference>
<evidence type="ECO:0000313" key="6">
    <source>
        <dbReference type="EMBL" id="AFC87459.1"/>
    </source>
</evidence>
<evidence type="ECO:0000259" key="5">
    <source>
        <dbReference type="PROSITE" id="PS50931"/>
    </source>
</evidence>
<dbReference type="eggNOG" id="COG0583">
    <property type="taxonomic scope" value="Bacteria"/>
</dbReference>
<dbReference type="EMBL" id="CP003350">
    <property type="protein sequence ID" value="AFC87459.1"/>
    <property type="molecule type" value="Genomic_DNA"/>
</dbReference>
<evidence type="ECO:0000313" key="7">
    <source>
        <dbReference type="Proteomes" id="UP000005234"/>
    </source>
</evidence>
<dbReference type="GO" id="GO:0006351">
    <property type="term" value="P:DNA-templated transcription"/>
    <property type="evidence" value="ECO:0007669"/>
    <property type="project" value="TreeGrafter"/>
</dbReference>
<dbReference type="FunFam" id="1.10.10.10:FF:000001">
    <property type="entry name" value="LysR family transcriptional regulator"/>
    <property type="match status" value="1"/>
</dbReference>
<dbReference type="Gene3D" id="3.40.190.290">
    <property type="match status" value="1"/>
</dbReference>
<dbReference type="Pfam" id="PF00126">
    <property type="entry name" value="HTH_1"/>
    <property type="match status" value="1"/>
</dbReference>
<keyword evidence="7" id="KW-1185">Reference proteome</keyword>
<dbReference type="STRING" id="767434.Fraau_3134"/>
<dbReference type="KEGG" id="fau:Fraau_3134"/>